<dbReference type="EMBL" id="JAFLRJ010000162">
    <property type="protein sequence ID" value="MBO0513737.1"/>
    <property type="molecule type" value="Genomic_DNA"/>
</dbReference>
<accession>A0A939JIJ0</accession>
<protein>
    <submittedName>
        <fullName evidence="1">Uncharacterized protein</fullName>
    </submittedName>
</protein>
<dbReference type="Proteomes" id="UP000664167">
    <property type="component" value="Unassembled WGS sequence"/>
</dbReference>
<gene>
    <name evidence="1" type="ORF">J0695_18295</name>
</gene>
<keyword evidence="2" id="KW-1185">Reference proteome</keyword>
<comment type="caution">
    <text evidence="1">The sequence shown here is derived from an EMBL/GenBank/DDBJ whole genome shotgun (WGS) entry which is preliminary data.</text>
</comment>
<evidence type="ECO:0000313" key="1">
    <source>
        <dbReference type="EMBL" id="MBO0513737.1"/>
    </source>
</evidence>
<evidence type="ECO:0000313" key="2">
    <source>
        <dbReference type="Proteomes" id="UP000664167"/>
    </source>
</evidence>
<name>A0A939JIJ0_9ACTN</name>
<dbReference type="RefSeq" id="WP_206963154.1">
    <property type="nucleotide sequence ID" value="NZ_BAAAJJ010000020.1"/>
</dbReference>
<organism evidence="1 2">
    <name type="scientific">Streptomyces beijiangensis</name>
    <dbReference type="NCBI Taxonomy" id="163361"/>
    <lineage>
        <taxon>Bacteria</taxon>
        <taxon>Bacillati</taxon>
        <taxon>Actinomycetota</taxon>
        <taxon>Actinomycetes</taxon>
        <taxon>Kitasatosporales</taxon>
        <taxon>Streptomycetaceae</taxon>
        <taxon>Streptomyces</taxon>
    </lineage>
</organism>
<reference evidence="1" key="1">
    <citation type="submission" date="2021-03" db="EMBL/GenBank/DDBJ databases">
        <title>Streptomyces poriferae sp. nov., a novel marine sponge-derived Actinobacteria species with anti-MRSA activity.</title>
        <authorList>
            <person name="Sandoval-Powers M."/>
            <person name="Kralova S."/>
            <person name="Nguyen G.-S."/>
            <person name="Fawwal D."/>
            <person name="Degnes K."/>
            <person name="Klinkenberg G."/>
            <person name="Sletta H."/>
            <person name="Wentzel A."/>
            <person name="Liles M.R."/>
        </authorList>
    </citation>
    <scope>NUCLEOTIDE SEQUENCE</scope>
    <source>
        <strain evidence="1">DSM 41794</strain>
    </source>
</reference>
<dbReference type="AlphaFoldDB" id="A0A939JIJ0"/>
<sequence>METEAGVLNVAHLDAQQLGYLRLRPAVDGQPHHGPHSRLGSVDHLGKVVMQLVADAETGSGPVCLSA</sequence>
<proteinExistence type="predicted"/>